<sequence length="325" mass="34611">METLAVLGIDIGGTNTAFGLVDRDGRLLFEATVPTESDNGPDALMREIHRLVEQFLRQNTAVTIAGIGIGAPNANFYTGHIENPPNLSWGTTDMAGLVGDIFHLPVYLTNDANASAIGEMLFGSARGMEHFIVITLGTGLGSGVVVDGKLVYGSNGLAGELGHNCIDFHGRHCACGNRGCLETYVSASGIVRSAVELLGKRIDPSPLRGMAAGDITAEMLFNLAVENDPIALEAFDYTAHLLGVSCANVAMLTAPQAYIITGGLARAEKLFFDKTKKYMERHLLANFREKIKILPSGLKENPAILGSAALAWNELRENGNAKGRK</sequence>
<evidence type="ECO:0000256" key="1">
    <source>
        <dbReference type="ARBA" id="ARBA00006479"/>
    </source>
</evidence>
<dbReference type="Proteomes" id="UP000885771">
    <property type="component" value="Unassembled WGS sequence"/>
</dbReference>
<dbReference type="Pfam" id="PF00480">
    <property type="entry name" value="ROK"/>
    <property type="match status" value="1"/>
</dbReference>
<dbReference type="PANTHER" id="PTHR18964:SF149">
    <property type="entry name" value="BIFUNCTIONAL UDP-N-ACETYLGLUCOSAMINE 2-EPIMERASE_N-ACETYLMANNOSAMINE KINASE"/>
    <property type="match status" value="1"/>
</dbReference>
<dbReference type="PANTHER" id="PTHR18964">
    <property type="entry name" value="ROK (REPRESSOR, ORF, KINASE) FAMILY"/>
    <property type="match status" value="1"/>
</dbReference>
<dbReference type="SUPFAM" id="SSF53067">
    <property type="entry name" value="Actin-like ATPase domain"/>
    <property type="match status" value="1"/>
</dbReference>
<proteinExistence type="inferred from homology"/>
<gene>
    <name evidence="2" type="ORF">ENJ15_07630</name>
</gene>
<dbReference type="InterPro" id="IPR043129">
    <property type="entry name" value="ATPase_NBD"/>
</dbReference>
<organism evidence="2">
    <name type="scientific">Caldithrix abyssi</name>
    <dbReference type="NCBI Taxonomy" id="187145"/>
    <lineage>
        <taxon>Bacteria</taxon>
        <taxon>Pseudomonadati</taxon>
        <taxon>Calditrichota</taxon>
        <taxon>Calditrichia</taxon>
        <taxon>Calditrichales</taxon>
        <taxon>Calditrichaceae</taxon>
        <taxon>Caldithrix</taxon>
    </lineage>
</organism>
<dbReference type="InterPro" id="IPR000600">
    <property type="entry name" value="ROK"/>
</dbReference>
<dbReference type="AlphaFoldDB" id="A0A7V5RQG5"/>
<dbReference type="Gene3D" id="3.30.420.40">
    <property type="match status" value="2"/>
</dbReference>
<dbReference type="InterPro" id="IPR049874">
    <property type="entry name" value="ROK_cs"/>
</dbReference>
<protein>
    <submittedName>
        <fullName evidence="2">ROK family protein</fullName>
    </submittedName>
</protein>
<comment type="caution">
    <text evidence="2">The sequence shown here is derived from an EMBL/GenBank/DDBJ whole genome shotgun (WGS) entry which is preliminary data.</text>
</comment>
<dbReference type="EMBL" id="DRLI01000292">
    <property type="protein sequence ID" value="HHM02871.1"/>
    <property type="molecule type" value="Genomic_DNA"/>
</dbReference>
<reference evidence="2" key="1">
    <citation type="journal article" date="2020" name="mSystems">
        <title>Genome- and Community-Level Interaction Insights into Carbon Utilization and Element Cycling Functions of Hydrothermarchaeota in Hydrothermal Sediment.</title>
        <authorList>
            <person name="Zhou Z."/>
            <person name="Liu Y."/>
            <person name="Xu W."/>
            <person name="Pan J."/>
            <person name="Luo Z.H."/>
            <person name="Li M."/>
        </authorList>
    </citation>
    <scope>NUCLEOTIDE SEQUENCE [LARGE SCALE GENOMIC DNA]</scope>
    <source>
        <strain evidence="2">HyVt-460</strain>
    </source>
</reference>
<name>A0A7V5RQG5_CALAY</name>
<comment type="similarity">
    <text evidence="1">Belongs to the ROK (NagC/XylR) family.</text>
</comment>
<accession>A0A7V5RQG5</accession>
<evidence type="ECO:0000313" key="2">
    <source>
        <dbReference type="EMBL" id="HHM02871.1"/>
    </source>
</evidence>
<dbReference type="PROSITE" id="PS01125">
    <property type="entry name" value="ROK"/>
    <property type="match status" value="1"/>
</dbReference>